<evidence type="ECO:0000256" key="8">
    <source>
        <dbReference type="SAM" id="SignalP"/>
    </source>
</evidence>
<name>A0A6B2EFK1_9DIPT</name>
<evidence type="ECO:0000256" key="6">
    <source>
        <dbReference type="ARBA" id="ARBA00029459"/>
    </source>
</evidence>
<feature type="chain" id="PRO_5025496513" evidence="8">
    <location>
        <begin position="19"/>
        <end position="271"/>
    </location>
</feature>
<accession>A0A6B2EFK1</accession>
<feature type="domain" description="Pacifastin" evidence="9">
    <location>
        <begin position="73"/>
        <end position="110"/>
    </location>
</feature>
<keyword evidence="5" id="KW-1015">Disulfide bond</keyword>
<proteinExistence type="inferred from homology"/>
<evidence type="ECO:0000256" key="3">
    <source>
        <dbReference type="ARBA" id="ARBA00022690"/>
    </source>
</evidence>
<feature type="domain" description="Pacifastin" evidence="9">
    <location>
        <begin position="170"/>
        <end position="207"/>
    </location>
</feature>
<dbReference type="GO" id="GO:0005576">
    <property type="term" value="C:extracellular region"/>
    <property type="evidence" value="ECO:0007669"/>
    <property type="project" value="UniProtKB-SubCell"/>
</dbReference>
<reference evidence="10" key="1">
    <citation type="submission" date="2019-10" db="EMBL/GenBank/DDBJ databases">
        <title>Short sand fly seasons in Tbilisi, Georgia, hinder development of host immunity to saliva of the visceral leishmaniasis vector Phlebotomus kandelakii.</title>
        <authorList>
            <person name="Oliveira F."/>
            <person name="Giorgobiani E."/>
            <person name="Guimaraes-Costa A.B."/>
            <person name="Abdeladhim M."/>
            <person name="Oristian J."/>
            <person name="Tskhvaradze L."/>
            <person name="Tsertsvadze N."/>
            <person name="Zakalashvili M."/>
            <person name="Valenzuela J.G."/>
            <person name="Kamhawi S."/>
        </authorList>
    </citation>
    <scope>NUCLEOTIDE SEQUENCE</scope>
    <source>
        <strain evidence="10">Wild-capture in Tbilisi</strain>
        <tissue evidence="10">Salivary glands</tissue>
    </source>
</reference>
<evidence type="ECO:0000256" key="4">
    <source>
        <dbReference type="ARBA" id="ARBA00022900"/>
    </source>
</evidence>
<feature type="domain" description="Pacifastin" evidence="9">
    <location>
        <begin position="222"/>
        <end position="259"/>
    </location>
</feature>
<dbReference type="InterPro" id="IPR008037">
    <property type="entry name" value="Pacifastin_dom"/>
</dbReference>
<organism evidence="10">
    <name type="scientific">Phlebotomus kandelakii</name>
    <dbReference type="NCBI Taxonomy" id="1109342"/>
    <lineage>
        <taxon>Eukaryota</taxon>
        <taxon>Metazoa</taxon>
        <taxon>Ecdysozoa</taxon>
        <taxon>Arthropoda</taxon>
        <taxon>Hexapoda</taxon>
        <taxon>Insecta</taxon>
        <taxon>Pterygota</taxon>
        <taxon>Neoptera</taxon>
        <taxon>Endopterygota</taxon>
        <taxon>Diptera</taxon>
        <taxon>Nematocera</taxon>
        <taxon>Psychodoidea</taxon>
        <taxon>Psychodidae</taxon>
        <taxon>Phlebotomus</taxon>
        <taxon>Larroussius</taxon>
    </lineage>
</organism>
<keyword evidence="8" id="KW-0732">Signal</keyword>
<dbReference type="InterPro" id="IPR036201">
    <property type="entry name" value="Pacifastin_dom_sf"/>
</dbReference>
<dbReference type="GO" id="GO:0004867">
    <property type="term" value="F:serine-type endopeptidase inhibitor activity"/>
    <property type="evidence" value="ECO:0007669"/>
    <property type="project" value="UniProtKB-UniRule"/>
</dbReference>
<keyword evidence="3 7" id="KW-0646">Protease inhibitor</keyword>
<evidence type="ECO:0000259" key="9">
    <source>
        <dbReference type="PROSITE" id="PS51446"/>
    </source>
</evidence>
<dbReference type="EMBL" id="GIFK01004391">
    <property type="protein sequence ID" value="NBJ62094.1"/>
    <property type="molecule type" value="Transcribed_RNA"/>
</dbReference>
<protein>
    <submittedName>
        <fullName evidence="10">Putative serine protease inhibitor i/ii</fullName>
    </submittedName>
</protein>
<sequence>MKFLVFILIICGISLSLGQMLDNDPQGRACVPNSTFTDRDGCNRCVCTNDGQRYACTKRFCPKIPDNVQSDEPMDCEPGSRFKAADGCNWCTCSDDGKNSFCTLMACVGKQSEYAPMPYRRKRDDSCVPNSSFLAQDGCNTCHCNADGTAAFCTRMECPPKATPYRKKRDTDCEPGSRFKAADGCNWCTCSDNGKNAMCTLMACVGGQSEYAPVPRVRRKRNDNCVPGSTFLAQDGCNTCTCSADGTAAFCTRMECPPKATPYRKRRDSGN</sequence>
<keyword evidence="2" id="KW-0964">Secreted</keyword>
<evidence type="ECO:0000256" key="5">
    <source>
        <dbReference type="ARBA" id="ARBA00023157"/>
    </source>
</evidence>
<dbReference type="AlphaFoldDB" id="A0A6B2EFK1"/>
<evidence type="ECO:0000313" key="10">
    <source>
        <dbReference type="EMBL" id="NBJ62094.1"/>
    </source>
</evidence>
<evidence type="ECO:0000256" key="1">
    <source>
        <dbReference type="ARBA" id="ARBA00004613"/>
    </source>
</evidence>
<comment type="subcellular location">
    <subcellularLocation>
        <location evidence="1">Secreted</location>
    </subcellularLocation>
</comment>
<dbReference type="PROSITE" id="PS51446">
    <property type="entry name" value="PACIFASTIN"/>
    <property type="match status" value="5"/>
</dbReference>
<comment type="caution">
    <text evidence="7">Lacks conserved residue(s) required for the propagation of feature annotation.</text>
</comment>
<feature type="domain" description="Pacifastin" evidence="9">
    <location>
        <begin position="124"/>
        <end position="161"/>
    </location>
</feature>
<feature type="signal peptide" evidence="8">
    <location>
        <begin position="1"/>
        <end position="18"/>
    </location>
</feature>
<comment type="similarity">
    <text evidence="6 7">Belongs to the protease inhibitor I19 family.</text>
</comment>
<dbReference type="SUPFAM" id="SSF57283">
    <property type="entry name" value="PMP inhibitors"/>
    <property type="match status" value="5"/>
</dbReference>
<feature type="domain" description="Pacifastin" evidence="9">
    <location>
        <begin position="27"/>
        <end position="64"/>
    </location>
</feature>
<evidence type="ECO:0000256" key="2">
    <source>
        <dbReference type="ARBA" id="ARBA00022525"/>
    </source>
</evidence>
<evidence type="ECO:0000256" key="7">
    <source>
        <dbReference type="PROSITE-ProRule" id="PRU00776"/>
    </source>
</evidence>
<keyword evidence="4 7" id="KW-0722">Serine protease inhibitor</keyword>
<dbReference type="Pfam" id="PF05375">
    <property type="entry name" value="Pacifastin_I"/>
    <property type="match status" value="5"/>
</dbReference>